<name>A0ACB8AZS2_9AGAM</name>
<organism evidence="1 2">
    <name type="scientific">Leucogyrophana mollusca</name>
    <dbReference type="NCBI Taxonomy" id="85980"/>
    <lineage>
        <taxon>Eukaryota</taxon>
        <taxon>Fungi</taxon>
        <taxon>Dikarya</taxon>
        <taxon>Basidiomycota</taxon>
        <taxon>Agaricomycotina</taxon>
        <taxon>Agaricomycetes</taxon>
        <taxon>Agaricomycetidae</taxon>
        <taxon>Boletales</taxon>
        <taxon>Boletales incertae sedis</taxon>
        <taxon>Leucogyrophana</taxon>
    </lineage>
</organism>
<dbReference type="Proteomes" id="UP000790709">
    <property type="component" value="Unassembled WGS sequence"/>
</dbReference>
<evidence type="ECO:0000313" key="1">
    <source>
        <dbReference type="EMBL" id="KAH7919035.1"/>
    </source>
</evidence>
<proteinExistence type="predicted"/>
<comment type="caution">
    <text evidence="1">The sequence shown here is derived from an EMBL/GenBank/DDBJ whole genome shotgun (WGS) entry which is preliminary data.</text>
</comment>
<keyword evidence="2" id="KW-1185">Reference proteome</keyword>
<evidence type="ECO:0000313" key="2">
    <source>
        <dbReference type="Proteomes" id="UP000790709"/>
    </source>
</evidence>
<protein>
    <submittedName>
        <fullName evidence="1">Uncharacterized protein</fullName>
    </submittedName>
</protein>
<reference evidence="1" key="1">
    <citation type="journal article" date="2021" name="New Phytol.">
        <title>Evolutionary innovations through gain and loss of genes in the ectomycorrhizal Boletales.</title>
        <authorList>
            <person name="Wu G."/>
            <person name="Miyauchi S."/>
            <person name="Morin E."/>
            <person name="Kuo A."/>
            <person name="Drula E."/>
            <person name="Varga T."/>
            <person name="Kohler A."/>
            <person name="Feng B."/>
            <person name="Cao Y."/>
            <person name="Lipzen A."/>
            <person name="Daum C."/>
            <person name="Hundley H."/>
            <person name="Pangilinan J."/>
            <person name="Johnson J."/>
            <person name="Barry K."/>
            <person name="LaButti K."/>
            <person name="Ng V."/>
            <person name="Ahrendt S."/>
            <person name="Min B."/>
            <person name="Choi I.G."/>
            <person name="Park H."/>
            <person name="Plett J.M."/>
            <person name="Magnuson J."/>
            <person name="Spatafora J.W."/>
            <person name="Nagy L.G."/>
            <person name="Henrissat B."/>
            <person name="Grigoriev I.V."/>
            <person name="Yang Z.L."/>
            <person name="Xu J."/>
            <person name="Martin F.M."/>
        </authorList>
    </citation>
    <scope>NUCLEOTIDE SEQUENCE</scope>
    <source>
        <strain evidence="1">KUC20120723A-06</strain>
    </source>
</reference>
<dbReference type="EMBL" id="MU266702">
    <property type="protein sequence ID" value="KAH7919035.1"/>
    <property type="molecule type" value="Genomic_DNA"/>
</dbReference>
<gene>
    <name evidence="1" type="ORF">BV22DRAFT_884103</name>
</gene>
<accession>A0ACB8AZS2</accession>
<sequence>MTSGIPSHVNSSVSLHTSYLRRSFHLYRKSPMAHMARSLTSQALSRCRRSVLSPLLPSRPHHSPPTRLLLHRSLCLSHSVSHDIDSLAPARQARCPPTRKREVFVLTRHCIHLLHGSRGHTQYHPLVTHREVDGRPEIRESVSDRGAGKT</sequence>